<feature type="binding site" evidence="4">
    <location>
        <position position="276"/>
    </location>
    <ligand>
        <name>allantoate</name>
        <dbReference type="ChEBI" id="CHEBI:17536"/>
    </ligand>
</feature>
<dbReference type="PROSITE" id="PS00758">
    <property type="entry name" value="ARGE_DAPE_CPG2_1"/>
    <property type="match status" value="1"/>
</dbReference>
<dbReference type="Proteomes" id="UP000265816">
    <property type="component" value="Unassembled WGS sequence"/>
</dbReference>
<evidence type="ECO:0000256" key="1">
    <source>
        <dbReference type="ARBA" id="ARBA00006153"/>
    </source>
</evidence>
<accession>A0A398BBJ8</accession>
<dbReference type="GO" id="GO:0046872">
    <property type="term" value="F:metal ion binding"/>
    <property type="evidence" value="ECO:0007669"/>
    <property type="project" value="UniProtKB-KW"/>
</dbReference>
<dbReference type="Gene3D" id="3.40.630.10">
    <property type="entry name" value="Zn peptidases"/>
    <property type="match status" value="1"/>
</dbReference>
<dbReference type="SUPFAM" id="SSF55031">
    <property type="entry name" value="Bacterial exopeptidase dimerisation domain"/>
    <property type="match status" value="1"/>
</dbReference>
<dbReference type="PANTHER" id="PTHR32494:SF5">
    <property type="entry name" value="ALLANTOATE AMIDOHYDROLASE"/>
    <property type="match status" value="1"/>
</dbReference>
<evidence type="ECO:0000256" key="4">
    <source>
        <dbReference type="PIRSR" id="PIRSR001235-2"/>
    </source>
</evidence>
<dbReference type="InterPro" id="IPR036264">
    <property type="entry name" value="Bact_exopeptidase_dim_dom"/>
</dbReference>
<feature type="binding site" evidence="4">
    <location>
        <position position="215"/>
    </location>
    <ligand>
        <name>allantoate</name>
        <dbReference type="ChEBI" id="CHEBI:17536"/>
    </ligand>
</feature>
<dbReference type="Gene3D" id="3.30.70.360">
    <property type="match status" value="1"/>
</dbReference>
<feature type="binding site" evidence="3">
    <location>
        <position position="190"/>
    </location>
    <ligand>
        <name>Zn(2+)</name>
        <dbReference type="ChEBI" id="CHEBI:29105"/>
        <label>1</label>
    </ligand>
</feature>
<evidence type="ECO:0000256" key="3">
    <source>
        <dbReference type="PIRSR" id="PIRSR001235-1"/>
    </source>
</evidence>
<organism evidence="6 7">
    <name type="scientific">Mesobacillus zeae</name>
    <dbReference type="NCBI Taxonomy" id="1917180"/>
    <lineage>
        <taxon>Bacteria</taxon>
        <taxon>Bacillati</taxon>
        <taxon>Bacillota</taxon>
        <taxon>Bacilli</taxon>
        <taxon>Bacillales</taxon>
        <taxon>Bacillaceae</taxon>
        <taxon>Mesobacillus</taxon>
    </lineage>
</organism>
<name>A0A398BBJ8_9BACI</name>
<dbReference type="Pfam" id="PF07687">
    <property type="entry name" value="M20_dimer"/>
    <property type="match status" value="1"/>
</dbReference>
<dbReference type="InterPro" id="IPR010158">
    <property type="entry name" value="Amidase_Cbmase"/>
</dbReference>
<keyword evidence="3" id="KW-0479">Metal-binding</keyword>
<feature type="binding site" evidence="3">
    <location>
        <position position="79"/>
    </location>
    <ligand>
        <name>Zn(2+)</name>
        <dbReference type="ChEBI" id="CHEBI:29105"/>
        <label>1</label>
    </ligand>
</feature>
<feature type="binding site" evidence="3">
    <location>
        <position position="383"/>
    </location>
    <ligand>
        <name>Zn(2+)</name>
        <dbReference type="ChEBI" id="CHEBI:29105"/>
        <label>2</label>
    </ligand>
</feature>
<dbReference type="CDD" id="cd03884">
    <property type="entry name" value="M20_bAS"/>
    <property type="match status" value="1"/>
</dbReference>
<proteinExistence type="inferred from homology"/>
<gene>
    <name evidence="6" type="ORF">D1970_04855</name>
</gene>
<dbReference type="Pfam" id="PF01546">
    <property type="entry name" value="Peptidase_M20"/>
    <property type="match status" value="1"/>
</dbReference>
<feature type="binding site" evidence="3">
    <location>
        <position position="125"/>
    </location>
    <ligand>
        <name>Zn(2+)</name>
        <dbReference type="ChEBI" id="CHEBI:29105"/>
        <label>2</label>
    </ligand>
</feature>
<feature type="binding site" evidence="4">
    <location>
        <position position="289"/>
    </location>
    <ligand>
        <name>allantoate</name>
        <dbReference type="ChEBI" id="CHEBI:17536"/>
    </ligand>
</feature>
<sequence length="413" mass="45163">MKASRTRIKEDIETIARFGGLSEGGVTRLALSKEDMDGRKYLIEKMKEAGLNVTIDAVGNTIGRREGKKKLAPIMIGSHLDTVPCGGNYDGIAGVIAALETIRMLNDEGVETVRPIEVVNFTAEESSRFLTATMGSKCMKGSLTIDKIKSLKDKNGNSFYDALSQAGFEPDKLDSVKKYIGDYHAFIELHIEQGPVLEAEKKPIGIVTFIAAPTRMKINIKGKADHSGNTPMNMRRDALAGASEIILALEKIASEEAGRHTVGTVGDVRVTPGAMNVIPGEVELLVDIRDIDMNEKRKAYELFIESINEVASKRNLIIERELLVNDTPVQMSAKIINTIQEATESLGYPYKIMHSGAGHDAMNLVPITDVGMIFIPSVDGISHNIKEFTEMEDICNGADVLYASLYKLAMEDQ</sequence>
<protein>
    <submittedName>
        <fullName evidence="6">Zn-dependent hydrolase</fullName>
    </submittedName>
</protein>
<evidence type="ECO:0000313" key="7">
    <source>
        <dbReference type="Proteomes" id="UP000265816"/>
    </source>
</evidence>
<evidence type="ECO:0000256" key="2">
    <source>
        <dbReference type="ARBA" id="ARBA00022801"/>
    </source>
</evidence>
<dbReference type="AlphaFoldDB" id="A0A398BBJ8"/>
<dbReference type="InterPro" id="IPR001261">
    <property type="entry name" value="ArgE/DapE_CS"/>
</dbReference>
<evidence type="ECO:0000259" key="5">
    <source>
        <dbReference type="Pfam" id="PF07687"/>
    </source>
</evidence>
<dbReference type="OrthoDB" id="9808195at2"/>
<dbReference type="NCBIfam" id="TIGR01879">
    <property type="entry name" value="hydantase"/>
    <property type="match status" value="1"/>
</dbReference>
<dbReference type="NCBIfam" id="NF006771">
    <property type="entry name" value="PRK09290.1-5"/>
    <property type="match status" value="1"/>
</dbReference>
<feature type="binding site" evidence="3">
    <location>
        <position position="90"/>
    </location>
    <ligand>
        <name>Zn(2+)</name>
        <dbReference type="ChEBI" id="CHEBI:29105"/>
        <label>1</label>
    </ligand>
</feature>
<evidence type="ECO:0000313" key="6">
    <source>
        <dbReference type="EMBL" id="RID87539.1"/>
    </source>
</evidence>
<reference evidence="6 7" key="1">
    <citation type="submission" date="2018-08" db="EMBL/GenBank/DDBJ databases">
        <title>Bacillus jemisoniae sp. nov., Bacillus chryseoplanitiae sp. nov., Bacillus resnikiae sp. nov., and Bacillus frankliniae sp. nov., isolated from Viking spacecraft and associated surfaces.</title>
        <authorList>
            <person name="Seuylemezian A."/>
            <person name="Vaishampayan P."/>
        </authorList>
    </citation>
    <scope>NUCLEOTIDE SEQUENCE [LARGE SCALE GENOMIC DNA]</scope>
    <source>
        <strain evidence="6 7">JJ-247</strain>
    </source>
</reference>
<feature type="binding site" evidence="3">
    <location>
        <position position="90"/>
    </location>
    <ligand>
        <name>Zn(2+)</name>
        <dbReference type="ChEBI" id="CHEBI:29105"/>
        <label>2</label>
    </ligand>
</feature>
<keyword evidence="7" id="KW-1185">Reference proteome</keyword>
<dbReference type="PANTHER" id="PTHR32494">
    <property type="entry name" value="ALLANTOATE DEIMINASE-RELATED"/>
    <property type="match status" value="1"/>
</dbReference>
<comment type="cofactor">
    <cofactor evidence="3">
        <name>Zn(2+)</name>
        <dbReference type="ChEBI" id="CHEBI:29105"/>
    </cofactor>
    <text evidence="3">Binds 2 Zn(2+) ions per subunit.</text>
</comment>
<comment type="similarity">
    <text evidence="1">Belongs to the peptidase M20 family.</text>
</comment>
<dbReference type="SUPFAM" id="SSF53187">
    <property type="entry name" value="Zn-dependent exopeptidases"/>
    <property type="match status" value="1"/>
</dbReference>
<feature type="domain" description="Peptidase M20 dimerisation" evidence="5">
    <location>
        <begin position="215"/>
        <end position="310"/>
    </location>
</feature>
<comment type="caution">
    <text evidence="6">The sequence shown here is derived from an EMBL/GenBank/DDBJ whole genome shotgun (WGS) entry which is preliminary data.</text>
</comment>
<dbReference type="PIRSF" id="PIRSF001235">
    <property type="entry name" value="Amidase_carbamoylase"/>
    <property type="match status" value="1"/>
</dbReference>
<keyword evidence="2 6" id="KW-0378">Hydrolase</keyword>
<dbReference type="GO" id="GO:0016813">
    <property type="term" value="F:hydrolase activity, acting on carbon-nitrogen (but not peptide) bonds, in linear amidines"/>
    <property type="evidence" value="ECO:0007669"/>
    <property type="project" value="InterPro"/>
</dbReference>
<dbReference type="InterPro" id="IPR011650">
    <property type="entry name" value="Peptidase_M20_dimer"/>
</dbReference>
<keyword evidence="3" id="KW-0862">Zinc</keyword>
<dbReference type="EMBL" id="QWVT01000009">
    <property type="protein sequence ID" value="RID87539.1"/>
    <property type="molecule type" value="Genomic_DNA"/>
</dbReference>
<dbReference type="InterPro" id="IPR002933">
    <property type="entry name" value="Peptidase_M20"/>
</dbReference>